<dbReference type="InterPro" id="IPR008920">
    <property type="entry name" value="TF_FadR/GntR_C"/>
</dbReference>
<sequence>MAQPARQNSAEAIAASLAHAIHEHRLTPGSKLSEDEVGEVFGVSRTVVRAALQRLGHSRLVEIRRNHGAFVAQPSIREAQEVFEARLLLEPRTSRAAASRISPSQIEHLRQHIRQEHEALEAGRSGQALHLSGQFHVEIARIADQDTITEFISQLVARSSLVIALYWQRRAALCESHAHAALIDALATGNEDKADELMKEHLISLMTSLDLRNRDSAPASLREALRS</sequence>
<dbReference type="Pfam" id="PF00392">
    <property type="entry name" value="GntR"/>
    <property type="match status" value="1"/>
</dbReference>
<accession>A0ABU2HWL9</accession>
<dbReference type="SMART" id="SM00895">
    <property type="entry name" value="FCD"/>
    <property type="match status" value="1"/>
</dbReference>
<dbReference type="RefSeq" id="WP_311162064.1">
    <property type="nucleotide sequence ID" value="NZ_JAVQLW010000003.1"/>
</dbReference>
<dbReference type="SMART" id="SM00345">
    <property type="entry name" value="HTH_GNTR"/>
    <property type="match status" value="1"/>
</dbReference>
<evidence type="ECO:0000313" key="5">
    <source>
        <dbReference type="EMBL" id="MDS9469437.1"/>
    </source>
</evidence>
<name>A0ABU2HWL9_9RHOB</name>
<evidence type="ECO:0000313" key="6">
    <source>
        <dbReference type="Proteomes" id="UP001269144"/>
    </source>
</evidence>
<dbReference type="EMBL" id="JAVQLW010000003">
    <property type="protein sequence ID" value="MDS9469437.1"/>
    <property type="molecule type" value="Genomic_DNA"/>
</dbReference>
<dbReference type="InterPro" id="IPR000524">
    <property type="entry name" value="Tscrpt_reg_HTH_GntR"/>
</dbReference>
<dbReference type="Proteomes" id="UP001269144">
    <property type="component" value="Unassembled WGS sequence"/>
</dbReference>
<feature type="domain" description="HTH gntR-type" evidence="4">
    <location>
        <begin position="7"/>
        <end position="74"/>
    </location>
</feature>
<gene>
    <name evidence="5" type="ORF">RGQ15_17880</name>
</gene>
<dbReference type="Pfam" id="PF07729">
    <property type="entry name" value="FCD"/>
    <property type="match status" value="1"/>
</dbReference>
<evidence type="ECO:0000259" key="4">
    <source>
        <dbReference type="PROSITE" id="PS50949"/>
    </source>
</evidence>
<reference evidence="6" key="1">
    <citation type="submission" date="2023-07" db="EMBL/GenBank/DDBJ databases">
        <title>Paracoccus sp. MBLB3053 whole genome sequence.</title>
        <authorList>
            <person name="Hwang C.Y."/>
            <person name="Cho E.-S."/>
            <person name="Seo M.-J."/>
        </authorList>
    </citation>
    <scope>NUCLEOTIDE SEQUENCE [LARGE SCALE GENOMIC DNA]</scope>
    <source>
        <strain evidence="6">MBLB3053</strain>
    </source>
</reference>
<organism evidence="5 6">
    <name type="scientific">Paracoccus aurantius</name>
    <dbReference type="NCBI Taxonomy" id="3073814"/>
    <lineage>
        <taxon>Bacteria</taxon>
        <taxon>Pseudomonadati</taxon>
        <taxon>Pseudomonadota</taxon>
        <taxon>Alphaproteobacteria</taxon>
        <taxon>Rhodobacterales</taxon>
        <taxon>Paracoccaceae</taxon>
        <taxon>Paracoccus</taxon>
    </lineage>
</organism>
<dbReference type="InterPro" id="IPR036390">
    <property type="entry name" value="WH_DNA-bd_sf"/>
</dbReference>
<dbReference type="PANTHER" id="PTHR43537:SF53">
    <property type="entry name" value="HTH-TYPE TRANSCRIPTIONAL REPRESSOR NANR"/>
    <property type="match status" value="1"/>
</dbReference>
<evidence type="ECO:0000256" key="2">
    <source>
        <dbReference type="ARBA" id="ARBA00023125"/>
    </source>
</evidence>
<protein>
    <submittedName>
        <fullName evidence="5">GntR family transcriptional regulator</fullName>
    </submittedName>
</protein>
<evidence type="ECO:0000256" key="1">
    <source>
        <dbReference type="ARBA" id="ARBA00023015"/>
    </source>
</evidence>
<keyword evidence="2" id="KW-0238">DNA-binding</keyword>
<keyword evidence="6" id="KW-1185">Reference proteome</keyword>
<dbReference type="Gene3D" id="1.20.120.530">
    <property type="entry name" value="GntR ligand-binding domain-like"/>
    <property type="match status" value="1"/>
</dbReference>
<dbReference type="SUPFAM" id="SSF48008">
    <property type="entry name" value="GntR ligand-binding domain-like"/>
    <property type="match status" value="1"/>
</dbReference>
<comment type="caution">
    <text evidence="5">The sequence shown here is derived from an EMBL/GenBank/DDBJ whole genome shotgun (WGS) entry which is preliminary data.</text>
</comment>
<dbReference type="InterPro" id="IPR011711">
    <property type="entry name" value="GntR_C"/>
</dbReference>
<dbReference type="CDD" id="cd07377">
    <property type="entry name" value="WHTH_GntR"/>
    <property type="match status" value="1"/>
</dbReference>
<keyword evidence="1" id="KW-0805">Transcription regulation</keyword>
<dbReference type="InterPro" id="IPR036388">
    <property type="entry name" value="WH-like_DNA-bd_sf"/>
</dbReference>
<dbReference type="PANTHER" id="PTHR43537">
    <property type="entry name" value="TRANSCRIPTIONAL REGULATOR, GNTR FAMILY"/>
    <property type="match status" value="1"/>
</dbReference>
<dbReference type="PROSITE" id="PS50949">
    <property type="entry name" value="HTH_GNTR"/>
    <property type="match status" value="1"/>
</dbReference>
<dbReference type="SUPFAM" id="SSF46785">
    <property type="entry name" value="Winged helix' DNA-binding domain"/>
    <property type="match status" value="1"/>
</dbReference>
<dbReference type="Gene3D" id="1.10.10.10">
    <property type="entry name" value="Winged helix-like DNA-binding domain superfamily/Winged helix DNA-binding domain"/>
    <property type="match status" value="1"/>
</dbReference>
<evidence type="ECO:0000256" key="3">
    <source>
        <dbReference type="ARBA" id="ARBA00023163"/>
    </source>
</evidence>
<proteinExistence type="predicted"/>
<keyword evidence="3" id="KW-0804">Transcription</keyword>